<comment type="caution">
    <text evidence="1">The sequence shown here is derived from an EMBL/GenBank/DDBJ whole genome shotgun (WGS) entry which is preliminary data.</text>
</comment>
<dbReference type="Proteomes" id="UP000789920">
    <property type="component" value="Unassembled WGS sequence"/>
</dbReference>
<protein>
    <submittedName>
        <fullName evidence="1">9725_t:CDS:1</fullName>
    </submittedName>
</protein>
<accession>A0ACA9SN53</accession>
<proteinExistence type="predicted"/>
<gene>
    <name evidence="1" type="ORF">RPERSI_LOCUS32690</name>
</gene>
<feature type="non-terminal residue" evidence="1">
    <location>
        <position position="1"/>
    </location>
</feature>
<evidence type="ECO:0000313" key="1">
    <source>
        <dbReference type="EMBL" id="CAG8843277.1"/>
    </source>
</evidence>
<feature type="non-terminal residue" evidence="1">
    <location>
        <position position="76"/>
    </location>
</feature>
<evidence type="ECO:0000313" key="2">
    <source>
        <dbReference type="Proteomes" id="UP000789920"/>
    </source>
</evidence>
<dbReference type="EMBL" id="CAJVQC010137659">
    <property type="protein sequence ID" value="CAG8843277.1"/>
    <property type="molecule type" value="Genomic_DNA"/>
</dbReference>
<organism evidence="1 2">
    <name type="scientific">Racocetra persica</name>
    <dbReference type="NCBI Taxonomy" id="160502"/>
    <lineage>
        <taxon>Eukaryota</taxon>
        <taxon>Fungi</taxon>
        <taxon>Fungi incertae sedis</taxon>
        <taxon>Mucoromycota</taxon>
        <taxon>Glomeromycotina</taxon>
        <taxon>Glomeromycetes</taxon>
        <taxon>Diversisporales</taxon>
        <taxon>Gigasporaceae</taxon>
        <taxon>Racocetra</taxon>
    </lineage>
</organism>
<name>A0ACA9SN53_9GLOM</name>
<keyword evidence="2" id="KW-1185">Reference proteome</keyword>
<reference evidence="1" key="1">
    <citation type="submission" date="2021-06" db="EMBL/GenBank/DDBJ databases">
        <authorList>
            <person name="Kallberg Y."/>
            <person name="Tangrot J."/>
            <person name="Rosling A."/>
        </authorList>
    </citation>
    <scope>NUCLEOTIDE SEQUENCE</scope>
    <source>
        <strain evidence="1">MA461A</strain>
    </source>
</reference>
<sequence>VKKKRAKSSWIWQYFKETTSRDENGVEVPIIVCQIKKNDGTNANCDTKYNYASQSTGNAITHLQNLHELCKTGKID</sequence>